<protein>
    <submittedName>
        <fullName evidence="1">DNA REPLICATION protein</fullName>
    </submittedName>
</protein>
<organism evidence="1">
    <name type="scientific">Siphoviridae sp. ctfrT39</name>
    <dbReference type="NCBI Taxonomy" id="2825598"/>
    <lineage>
        <taxon>Viruses</taxon>
        <taxon>Duplodnaviria</taxon>
        <taxon>Heunggongvirae</taxon>
        <taxon>Uroviricota</taxon>
        <taxon>Caudoviricetes</taxon>
    </lineage>
</organism>
<dbReference type="InterPro" id="IPR036388">
    <property type="entry name" value="WH-like_DNA-bd_sf"/>
</dbReference>
<sequence length="427" mass="49521">MGAKEDKRINENQVTFRDLENQPTEQQLCNLRWIKTPCSYASLGSTFSLLQQDIMLQVSAKLQEYINQYYDQMRYKEKTYPKSPFLSEEQKREALHIRIDMSELVDNHSNYKEMFQEFADGKVPIVEEIGALRVFVKKDKISDFYPVFDRISLPKKTWVGKDGTIKDVYSGVVELNINHFVADYAFDLSKGYVPHMARVAKTSKRRVTPRVYLWLMENKDRPRKKGQSDPLSVTVEKLKDFLGCYEIDPETKEKVYQYAKYSKFKKDVLDKAKADLVAQAKKNDIDITFDYTEHYPKDKKRGNPDYITFEVFYTPLGKLHKAGKYSEGELFDAKAYDVKKNVQPKSAKIETKVGEGADKWKAFCKLVIGDAEKSLVSRISFVGMKNGRFCVECSDDDFDMIRKLGIEDKAKEFFDCKGSFAPVFYRG</sequence>
<dbReference type="InterPro" id="IPR036390">
    <property type="entry name" value="WH_DNA-bd_sf"/>
</dbReference>
<dbReference type="SUPFAM" id="SSF46785">
    <property type="entry name" value="Winged helix' DNA-binding domain"/>
    <property type="match status" value="1"/>
</dbReference>
<accession>A0A8S5UQ41</accession>
<evidence type="ECO:0000313" key="1">
    <source>
        <dbReference type="EMBL" id="DAF96617.1"/>
    </source>
</evidence>
<dbReference type="Gene3D" id="1.10.10.10">
    <property type="entry name" value="Winged helix-like DNA-binding domain superfamily/Winged helix DNA-binding domain"/>
    <property type="match status" value="1"/>
</dbReference>
<dbReference type="EMBL" id="BK016120">
    <property type="protein sequence ID" value="DAF96617.1"/>
    <property type="molecule type" value="Genomic_DNA"/>
</dbReference>
<proteinExistence type="predicted"/>
<name>A0A8S5UQ41_9CAUD</name>
<reference evidence="1" key="1">
    <citation type="journal article" date="2021" name="Proc. Natl. Acad. Sci. U.S.A.">
        <title>A Catalog of Tens of Thousands of Viruses from Human Metagenomes Reveals Hidden Associations with Chronic Diseases.</title>
        <authorList>
            <person name="Tisza M.J."/>
            <person name="Buck C.B."/>
        </authorList>
    </citation>
    <scope>NUCLEOTIDE SEQUENCE</scope>
    <source>
        <strain evidence="1">CtfrT39</strain>
    </source>
</reference>